<keyword evidence="2" id="KW-1185">Reference proteome</keyword>
<sequence>MEYFTPNLTTLKGRYVITTTEFFVITNLTSGGDLF</sequence>
<accession>A0ABY1JJZ2</accession>
<dbReference type="Proteomes" id="UP000186666">
    <property type="component" value="Unassembled WGS sequence"/>
</dbReference>
<reference evidence="1 2" key="1">
    <citation type="submission" date="2017-01" db="EMBL/GenBank/DDBJ databases">
        <authorList>
            <person name="Varghese N."/>
            <person name="Submissions S."/>
        </authorList>
    </citation>
    <scope>NUCLEOTIDE SEQUENCE [LARGE SCALE GENOMIC DNA]</scope>
    <source>
        <strain evidence="1 2">ATCC 23464</strain>
    </source>
</reference>
<name>A0ABY1JJZ2_9BACL</name>
<evidence type="ECO:0000313" key="2">
    <source>
        <dbReference type="Proteomes" id="UP000186666"/>
    </source>
</evidence>
<organism evidence="1 2">
    <name type="scientific">Paenibacillus macquariensis</name>
    <dbReference type="NCBI Taxonomy" id="948756"/>
    <lineage>
        <taxon>Bacteria</taxon>
        <taxon>Bacillati</taxon>
        <taxon>Bacillota</taxon>
        <taxon>Bacilli</taxon>
        <taxon>Bacillales</taxon>
        <taxon>Paenibacillaceae</taxon>
        <taxon>Paenibacillus</taxon>
    </lineage>
</organism>
<proteinExistence type="predicted"/>
<protein>
    <submittedName>
        <fullName evidence="1">Uncharacterized protein</fullName>
    </submittedName>
</protein>
<gene>
    <name evidence="1" type="ORF">SAMN05421578_101207</name>
</gene>
<comment type="caution">
    <text evidence="1">The sequence shown here is derived from an EMBL/GenBank/DDBJ whole genome shotgun (WGS) entry which is preliminary data.</text>
</comment>
<evidence type="ECO:0000313" key="1">
    <source>
        <dbReference type="EMBL" id="SIQ32111.1"/>
    </source>
</evidence>
<dbReference type="EMBL" id="FTNK01000001">
    <property type="protein sequence ID" value="SIQ32111.1"/>
    <property type="molecule type" value="Genomic_DNA"/>
</dbReference>